<proteinExistence type="predicted"/>
<organism evidence="2 3">
    <name type="scientific">Aphis glycines</name>
    <name type="common">Soybean aphid</name>
    <dbReference type="NCBI Taxonomy" id="307491"/>
    <lineage>
        <taxon>Eukaryota</taxon>
        <taxon>Metazoa</taxon>
        <taxon>Ecdysozoa</taxon>
        <taxon>Arthropoda</taxon>
        <taxon>Hexapoda</taxon>
        <taxon>Insecta</taxon>
        <taxon>Pterygota</taxon>
        <taxon>Neoptera</taxon>
        <taxon>Paraneoptera</taxon>
        <taxon>Hemiptera</taxon>
        <taxon>Sternorrhyncha</taxon>
        <taxon>Aphidomorpha</taxon>
        <taxon>Aphidoidea</taxon>
        <taxon>Aphididae</taxon>
        <taxon>Aphidini</taxon>
        <taxon>Aphis</taxon>
        <taxon>Aphis</taxon>
    </lineage>
</organism>
<protein>
    <submittedName>
        <fullName evidence="2">Uncharacterized protein</fullName>
    </submittedName>
</protein>
<feature type="region of interest" description="Disordered" evidence="1">
    <location>
        <begin position="225"/>
        <end position="245"/>
    </location>
</feature>
<sequence length="245" mass="27891">MTLYYVLSMGGQLLIPSIFSRIPQTELSVLLYTVNQYRDDDFMITSYVIMNKMSALHVAYRYRWLLMYINYFRKFISWSTTKTIRFSFNIRYLLENGPNITAVVLTLPSWMSFSIACVTDLKSFVKKMYSAISSGVASTLKYDDTGGGNCDFFCRILCICCLVSSGVLRLMSKQSVCVRPCSVYPPTTVPLYPADLQLRGRFSTKFVVPEDSCIFIIEIDSDSGPNKKNYPSELSISPTLEHPDQ</sequence>
<comment type="caution">
    <text evidence="2">The sequence shown here is derived from an EMBL/GenBank/DDBJ whole genome shotgun (WGS) entry which is preliminary data.</text>
</comment>
<reference evidence="2 3" key="1">
    <citation type="submission" date="2019-08" db="EMBL/GenBank/DDBJ databases">
        <title>The genome of the soybean aphid Biotype 1, its phylome, world population structure and adaptation to the North American continent.</title>
        <authorList>
            <person name="Giordano R."/>
            <person name="Donthu R.K."/>
            <person name="Hernandez A.G."/>
            <person name="Wright C.L."/>
            <person name="Zimin A.V."/>
        </authorList>
    </citation>
    <scope>NUCLEOTIDE SEQUENCE [LARGE SCALE GENOMIC DNA]</scope>
    <source>
        <tissue evidence="2">Whole aphids</tissue>
    </source>
</reference>
<evidence type="ECO:0000256" key="1">
    <source>
        <dbReference type="SAM" id="MobiDB-lite"/>
    </source>
</evidence>
<name>A0A6G0TGI9_APHGL</name>
<gene>
    <name evidence="2" type="ORF">AGLY_009996</name>
</gene>
<dbReference type="Proteomes" id="UP000475862">
    <property type="component" value="Unassembled WGS sequence"/>
</dbReference>
<accession>A0A6G0TGI9</accession>
<dbReference type="EMBL" id="VYZN01000039">
    <property type="protein sequence ID" value="KAE9532373.1"/>
    <property type="molecule type" value="Genomic_DNA"/>
</dbReference>
<dbReference type="AlphaFoldDB" id="A0A6G0TGI9"/>
<evidence type="ECO:0000313" key="3">
    <source>
        <dbReference type="Proteomes" id="UP000475862"/>
    </source>
</evidence>
<keyword evidence="3" id="KW-1185">Reference proteome</keyword>
<evidence type="ECO:0000313" key="2">
    <source>
        <dbReference type="EMBL" id="KAE9532373.1"/>
    </source>
</evidence>